<accession>A0A6N8SNK4</accession>
<keyword evidence="3" id="KW-0813">Transport</keyword>
<evidence type="ECO:0000313" key="12">
    <source>
        <dbReference type="EMBL" id="MXN48532.1"/>
    </source>
</evidence>
<evidence type="ECO:0000313" key="13">
    <source>
        <dbReference type="Proteomes" id="UP000435802"/>
    </source>
</evidence>
<dbReference type="NCBIfam" id="TIGR02375">
    <property type="entry name" value="pseudoazurin"/>
    <property type="match status" value="1"/>
</dbReference>
<evidence type="ECO:0000256" key="6">
    <source>
        <dbReference type="ARBA" id="ARBA00022982"/>
    </source>
</evidence>
<dbReference type="InterPro" id="IPR028871">
    <property type="entry name" value="BlueCu_1_BS"/>
</dbReference>
<protein>
    <recommendedName>
        <fullName evidence="2 8">Pseudoazurin</fullName>
    </recommendedName>
</protein>
<keyword evidence="5" id="KW-0574">Periplasm</keyword>
<dbReference type="PROSITE" id="PS00196">
    <property type="entry name" value="COPPER_BLUE"/>
    <property type="match status" value="1"/>
</dbReference>
<sequence length="148" mass="15404">MKKLLAATALMILASGAAQAAEHAVKMMNKGESGAMVFEPAAIAAAPGDTIRFIPTDKSHNVEGIKGMLPEGVKPFKSKVNQEYVLTVSEPGFYGVKCSPHYSMGMVALIRVGDGSPNLDAAKAVKLPKKASERMTAAFDALAAAAVN</sequence>
<evidence type="ECO:0000256" key="1">
    <source>
        <dbReference type="ARBA" id="ARBA00004418"/>
    </source>
</evidence>
<evidence type="ECO:0000256" key="4">
    <source>
        <dbReference type="ARBA" id="ARBA00022723"/>
    </source>
</evidence>
<dbReference type="Proteomes" id="UP000435802">
    <property type="component" value="Unassembled WGS sequence"/>
</dbReference>
<feature type="signal peptide" evidence="10">
    <location>
        <begin position="1"/>
        <end position="20"/>
    </location>
</feature>
<keyword evidence="6" id="KW-0249">Electron transport</keyword>
<dbReference type="OrthoDB" id="7510199at2"/>
<feature type="binding site" evidence="9">
    <location>
        <position position="106"/>
    </location>
    <ligand>
        <name>Cu cation</name>
        <dbReference type="ChEBI" id="CHEBI:23378"/>
    </ligand>
</feature>
<dbReference type="SUPFAM" id="SSF49503">
    <property type="entry name" value="Cupredoxins"/>
    <property type="match status" value="1"/>
</dbReference>
<dbReference type="RefSeq" id="WP_160862035.1">
    <property type="nucleotide sequence ID" value="NZ_JAODWE010000003.1"/>
</dbReference>
<evidence type="ECO:0000256" key="2">
    <source>
        <dbReference type="ARBA" id="ARBA00016984"/>
    </source>
</evidence>
<feature type="binding site" evidence="9">
    <location>
        <position position="101"/>
    </location>
    <ligand>
        <name>Cu cation</name>
        <dbReference type="ChEBI" id="CHEBI:23378"/>
    </ligand>
</feature>
<reference evidence="12 13" key="1">
    <citation type="submission" date="2019-12" db="EMBL/GenBank/DDBJ databases">
        <title>Shinella kummerowiae sp. nov., a symbiotic bacterium isolated from root nodules of the herbal legume Kummerowia stipulacea.</title>
        <authorList>
            <person name="Gao J."/>
        </authorList>
    </citation>
    <scope>NUCLEOTIDE SEQUENCE [LARGE SCALE GENOMIC DNA]</scope>
    <source>
        <strain evidence="12 13">CCBAU 25048</strain>
    </source>
</reference>
<keyword evidence="13" id="KW-1185">Reference proteome</keyword>
<dbReference type="AlphaFoldDB" id="A0A6N8SNK4"/>
<evidence type="ECO:0000256" key="10">
    <source>
        <dbReference type="SAM" id="SignalP"/>
    </source>
</evidence>
<name>A0A6N8SNK4_9HYPH</name>
<proteinExistence type="predicted"/>
<evidence type="ECO:0000256" key="5">
    <source>
        <dbReference type="ARBA" id="ARBA00022764"/>
    </source>
</evidence>
<dbReference type="PRINTS" id="PR00155">
    <property type="entry name" value="AMICYANIN"/>
</dbReference>
<feature type="chain" id="PRO_5026793038" description="Pseudoazurin" evidence="10">
    <location>
        <begin position="21"/>
        <end position="148"/>
    </location>
</feature>
<evidence type="ECO:0000256" key="3">
    <source>
        <dbReference type="ARBA" id="ARBA00022448"/>
    </source>
</evidence>
<dbReference type="InterPro" id="IPR008972">
    <property type="entry name" value="Cupredoxin"/>
</dbReference>
<evidence type="ECO:0000259" key="11">
    <source>
        <dbReference type="Pfam" id="PF00127"/>
    </source>
</evidence>
<feature type="binding site" evidence="9">
    <location>
        <position position="60"/>
    </location>
    <ligand>
        <name>Cu cation</name>
        <dbReference type="ChEBI" id="CHEBI:23378"/>
    </ligand>
</feature>
<dbReference type="InterPro" id="IPR012745">
    <property type="entry name" value="Pseudoazurin"/>
</dbReference>
<dbReference type="GO" id="GO:0009055">
    <property type="term" value="F:electron transfer activity"/>
    <property type="evidence" value="ECO:0007669"/>
    <property type="project" value="InterPro"/>
</dbReference>
<comment type="caution">
    <text evidence="12">The sequence shown here is derived from an EMBL/GenBank/DDBJ whole genome shotgun (WGS) entry which is preliminary data.</text>
</comment>
<dbReference type="Gene3D" id="2.60.40.420">
    <property type="entry name" value="Cupredoxins - blue copper proteins"/>
    <property type="match status" value="1"/>
</dbReference>
<keyword evidence="7 9" id="KW-0186">Copper</keyword>
<organism evidence="12 13">
    <name type="scientific">Shinella kummerowiae</name>
    <dbReference type="NCBI Taxonomy" id="417745"/>
    <lineage>
        <taxon>Bacteria</taxon>
        <taxon>Pseudomonadati</taxon>
        <taxon>Pseudomonadota</taxon>
        <taxon>Alphaproteobacteria</taxon>
        <taxon>Hyphomicrobiales</taxon>
        <taxon>Rhizobiaceae</taxon>
        <taxon>Shinella</taxon>
    </lineage>
</organism>
<dbReference type="InterPro" id="IPR000923">
    <property type="entry name" value="BlueCu_1"/>
</dbReference>
<dbReference type="GO" id="GO:0005507">
    <property type="term" value="F:copper ion binding"/>
    <property type="evidence" value="ECO:0007669"/>
    <property type="project" value="UniProtKB-UniRule"/>
</dbReference>
<keyword evidence="4 9" id="KW-0479">Metal-binding</keyword>
<feature type="domain" description="Blue (type 1) copper" evidence="11">
    <location>
        <begin position="26"/>
        <end position="112"/>
    </location>
</feature>
<dbReference type="InterPro" id="IPR001235">
    <property type="entry name" value="Copper_blue_Plastocyanin"/>
</dbReference>
<dbReference type="InterPro" id="IPR002386">
    <property type="entry name" value="Amicyanin/Pseudoazurin"/>
</dbReference>
<keyword evidence="10" id="KW-0732">Signal</keyword>
<dbReference type="CDD" id="cd04218">
    <property type="entry name" value="Pseudoazurin"/>
    <property type="match status" value="1"/>
</dbReference>
<comment type="cofactor">
    <cofactor evidence="9">
        <name>Cu cation</name>
        <dbReference type="ChEBI" id="CHEBI:23378"/>
    </cofactor>
    <text evidence="9">Binds 1 copper ion per subunit.</text>
</comment>
<evidence type="ECO:0000256" key="7">
    <source>
        <dbReference type="ARBA" id="ARBA00023008"/>
    </source>
</evidence>
<dbReference type="GO" id="GO:0042597">
    <property type="term" value="C:periplasmic space"/>
    <property type="evidence" value="ECO:0007669"/>
    <property type="project" value="UniProtKB-SubCell"/>
</dbReference>
<comment type="subcellular location">
    <subcellularLocation>
        <location evidence="1">Periplasm</location>
    </subcellularLocation>
</comment>
<dbReference type="Pfam" id="PF00127">
    <property type="entry name" value="Copper-bind"/>
    <property type="match status" value="1"/>
</dbReference>
<dbReference type="PRINTS" id="PR00156">
    <property type="entry name" value="COPPERBLUE"/>
</dbReference>
<evidence type="ECO:0000256" key="9">
    <source>
        <dbReference type="PIRSR" id="PIRSR602386-1"/>
    </source>
</evidence>
<dbReference type="EMBL" id="WUMK01000011">
    <property type="protein sequence ID" value="MXN48532.1"/>
    <property type="molecule type" value="Genomic_DNA"/>
</dbReference>
<feature type="binding site" evidence="9">
    <location>
        <position position="98"/>
    </location>
    <ligand>
        <name>Cu cation</name>
        <dbReference type="ChEBI" id="CHEBI:23378"/>
    </ligand>
</feature>
<evidence type="ECO:0000256" key="8">
    <source>
        <dbReference type="NCBIfam" id="TIGR02375"/>
    </source>
</evidence>
<gene>
    <name evidence="12" type="ORF">GR138_25285</name>
</gene>